<accession>A0A4C1ZL86</accession>
<dbReference type="AlphaFoldDB" id="A0A4C1ZL86"/>
<dbReference type="GO" id="GO:0008080">
    <property type="term" value="F:N-acetyltransferase activity"/>
    <property type="evidence" value="ECO:0007669"/>
    <property type="project" value="TreeGrafter"/>
</dbReference>
<organism evidence="1 2">
    <name type="scientific">Eumeta variegata</name>
    <name type="common">Bagworm moth</name>
    <name type="synonym">Eumeta japonica</name>
    <dbReference type="NCBI Taxonomy" id="151549"/>
    <lineage>
        <taxon>Eukaryota</taxon>
        <taxon>Metazoa</taxon>
        <taxon>Ecdysozoa</taxon>
        <taxon>Arthropoda</taxon>
        <taxon>Hexapoda</taxon>
        <taxon>Insecta</taxon>
        <taxon>Pterygota</taxon>
        <taxon>Neoptera</taxon>
        <taxon>Endopterygota</taxon>
        <taxon>Lepidoptera</taxon>
        <taxon>Glossata</taxon>
        <taxon>Ditrysia</taxon>
        <taxon>Tineoidea</taxon>
        <taxon>Psychidae</taxon>
        <taxon>Oiketicinae</taxon>
        <taxon>Eumeta</taxon>
    </lineage>
</organism>
<dbReference type="PANTHER" id="PTHR20905">
    <property type="entry name" value="N-ACETYLTRANSFERASE-RELATED"/>
    <property type="match status" value="1"/>
</dbReference>
<evidence type="ECO:0000313" key="2">
    <source>
        <dbReference type="Proteomes" id="UP000299102"/>
    </source>
</evidence>
<dbReference type="PANTHER" id="PTHR20905:SF32">
    <property type="entry name" value="ARYLALKYLAMINE N-ACETYLTRANSFERASE-LIKE 7, ISOFORM A"/>
    <property type="match status" value="1"/>
</dbReference>
<sequence length="237" mass="27173">MVYQRPQDLAYPKVWCRFRVKNPNSGVEMKFKVQDLSEDMHEDAMKLLSKYFMRDEPPCKHIEIQKYPSAVAELEKLWSKTLKDKLSLVCLEDVEGSKNIVGLNVLTVVQKDDSDEPFQTDDKIWAKLFGAVDLVTRSVNIFERYDVDKYLTAYGLVVRPRIQGHEHRERDIEGEPKGARRANNLISQTFRGILIGRRGAAAAPRNCGCRPTSLNLRERNDIGDALGTFVGFRALWN</sequence>
<dbReference type="Gene3D" id="3.40.630.30">
    <property type="match status" value="1"/>
</dbReference>
<proteinExistence type="predicted"/>
<keyword evidence="2" id="KW-1185">Reference proteome</keyword>
<protein>
    <submittedName>
        <fullName evidence="1">Uncharacterized protein</fullName>
    </submittedName>
</protein>
<dbReference type="EMBL" id="BGZK01001889">
    <property type="protein sequence ID" value="GBP87834.1"/>
    <property type="molecule type" value="Genomic_DNA"/>
</dbReference>
<dbReference type="OrthoDB" id="8113373at2759"/>
<comment type="caution">
    <text evidence="1">The sequence shown here is derived from an EMBL/GenBank/DDBJ whole genome shotgun (WGS) entry which is preliminary data.</text>
</comment>
<reference evidence="1 2" key="1">
    <citation type="journal article" date="2019" name="Commun. Biol.">
        <title>The bagworm genome reveals a unique fibroin gene that provides high tensile strength.</title>
        <authorList>
            <person name="Kono N."/>
            <person name="Nakamura H."/>
            <person name="Ohtoshi R."/>
            <person name="Tomita M."/>
            <person name="Numata K."/>
            <person name="Arakawa K."/>
        </authorList>
    </citation>
    <scope>NUCLEOTIDE SEQUENCE [LARGE SCALE GENOMIC DNA]</scope>
</reference>
<dbReference type="Proteomes" id="UP000299102">
    <property type="component" value="Unassembled WGS sequence"/>
</dbReference>
<evidence type="ECO:0000313" key="1">
    <source>
        <dbReference type="EMBL" id="GBP87834.1"/>
    </source>
</evidence>
<gene>
    <name evidence="1" type="ORF">EVAR_68738_1</name>
</gene>
<name>A0A4C1ZL86_EUMVA</name>
<dbReference type="STRING" id="151549.A0A4C1ZL86"/>